<dbReference type="RefSeq" id="WP_188752041.1">
    <property type="nucleotide sequence ID" value="NZ_BMIJ01000010.1"/>
</dbReference>
<accession>A0ABQ1KZS7</accession>
<protein>
    <recommendedName>
        <fullName evidence="1">CHAD domain-containing protein</fullName>
    </recommendedName>
</protein>
<dbReference type="PANTHER" id="PTHR39339">
    <property type="entry name" value="SLR1444 PROTEIN"/>
    <property type="match status" value="1"/>
</dbReference>
<dbReference type="Pfam" id="PF05235">
    <property type="entry name" value="CHAD"/>
    <property type="match status" value="1"/>
</dbReference>
<reference evidence="3" key="1">
    <citation type="journal article" date="2019" name="Int. J. Syst. Evol. Microbiol.">
        <title>The Global Catalogue of Microorganisms (GCM) 10K type strain sequencing project: providing services to taxonomists for standard genome sequencing and annotation.</title>
        <authorList>
            <consortium name="The Broad Institute Genomics Platform"/>
            <consortium name="The Broad Institute Genome Sequencing Center for Infectious Disease"/>
            <person name="Wu L."/>
            <person name="Ma J."/>
        </authorList>
    </citation>
    <scope>NUCLEOTIDE SEQUENCE [LARGE SCALE GENOMIC DNA]</scope>
    <source>
        <strain evidence="3">CGMCC 1.15341</strain>
    </source>
</reference>
<dbReference type="PROSITE" id="PS51708">
    <property type="entry name" value="CHAD"/>
    <property type="match status" value="1"/>
</dbReference>
<evidence type="ECO:0000313" key="2">
    <source>
        <dbReference type="EMBL" id="GGC10846.1"/>
    </source>
</evidence>
<name>A0ABQ1KZS7_9GAMM</name>
<sequence length="276" mass="32192">MGREDNSSPPKKCNARLKACGGAILDQARGQIQHRDKRGQKEAIHRLRVAMKQMRALLRLLKPHLSGKQYARLNEDCRTLSNDLASNRDSDVVLETLELLAADSKGAPAYLHLYEALKLEGDDACLPGDKQTPGWRKIEQVLDRVDWQFAQLPLKGVHKRDLHKGVERGFRKGRKLWRRAQKRSDSETLHDWRKVVKSTLYQKQLLRRSDSSGNLLRSLGRRLGELHDLDVLEQHLQQRRRWVWQEDLQWLAPRLHWRRERLLGQAYQCAAQIYVN</sequence>
<feature type="domain" description="CHAD" evidence="1">
    <location>
        <begin position="10"/>
        <end position="275"/>
    </location>
</feature>
<dbReference type="SMART" id="SM00880">
    <property type="entry name" value="CHAD"/>
    <property type="match status" value="1"/>
</dbReference>
<dbReference type="Proteomes" id="UP000629025">
    <property type="component" value="Unassembled WGS sequence"/>
</dbReference>
<dbReference type="InterPro" id="IPR038186">
    <property type="entry name" value="CHAD_dom_sf"/>
</dbReference>
<proteinExistence type="predicted"/>
<dbReference type="EMBL" id="BMIJ01000010">
    <property type="protein sequence ID" value="GGC10846.1"/>
    <property type="molecule type" value="Genomic_DNA"/>
</dbReference>
<keyword evidence="3" id="KW-1185">Reference proteome</keyword>
<evidence type="ECO:0000313" key="3">
    <source>
        <dbReference type="Proteomes" id="UP000629025"/>
    </source>
</evidence>
<gene>
    <name evidence="2" type="ORF">GCM10011352_41680</name>
</gene>
<dbReference type="InterPro" id="IPR007899">
    <property type="entry name" value="CHAD_dom"/>
</dbReference>
<evidence type="ECO:0000259" key="1">
    <source>
        <dbReference type="PROSITE" id="PS51708"/>
    </source>
</evidence>
<organism evidence="2 3">
    <name type="scientific">Marinobacterium zhoushanense</name>
    <dbReference type="NCBI Taxonomy" id="1679163"/>
    <lineage>
        <taxon>Bacteria</taxon>
        <taxon>Pseudomonadati</taxon>
        <taxon>Pseudomonadota</taxon>
        <taxon>Gammaproteobacteria</taxon>
        <taxon>Oceanospirillales</taxon>
        <taxon>Oceanospirillaceae</taxon>
        <taxon>Marinobacterium</taxon>
    </lineage>
</organism>
<dbReference type="Gene3D" id="1.40.20.10">
    <property type="entry name" value="CHAD domain"/>
    <property type="match status" value="1"/>
</dbReference>
<comment type="caution">
    <text evidence="2">The sequence shown here is derived from an EMBL/GenBank/DDBJ whole genome shotgun (WGS) entry which is preliminary data.</text>
</comment>
<dbReference type="PANTHER" id="PTHR39339:SF1">
    <property type="entry name" value="CHAD DOMAIN-CONTAINING PROTEIN"/>
    <property type="match status" value="1"/>
</dbReference>